<dbReference type="Proteomes" id="UP000779900">
    <property type="component" value="Unassembled WGS sequence"/>
</dbReference>
<protein>
    <submittedName>
        <fullName evidence="1">Nucleoid-associated protein</fullName>
    </submittedName>
</protein>
<reference evidence="1" key="1">
    <citation type="submission" date="2019-03" db="EMBL/GenBank/DDBJ databases">
        <title>Lake Tanganyika Metagenome-Assembled Genomes (MAGs).</title>
        <authorList>
            <person name="Tran P."/>
        </authorList>
    </citation>
    <scope>NUCLEOTIDE SEQUENCE</scope>
    <source>
        <strain evidence="1">K_DeepCast_150m_m2_040</strain>
    </source>
</reference>
<proteinExistence type="predicted"/>
<accession>A0A937XG59</accession>
<evidence type="ECO:0000313" key="1">
    <source>
        <dbReference type="EMBL" id="MBM3331804.1"/>
    </source>
</evidence>
<evidence type="ECO:0000313" key="2">
    <source>
        <dbReference type="Proteomes" id="UP000779900"/>
    </source>
</evidence>
<dbReference type="AlphaFoldDB" id="A0A937XG59"/>
<sequence>MRSMLVNFQVQRVIAHQVFARDPDRRVISPRCSTGLTRLEPSGRLALQERLVSALGDNSHAVEMSVSKAETGSTFQKAARCIEGSDAVFTASSRDLAVALADAQSSRTIPGGVVLITSGISGRDGRRFVAVVKAETDDGFVSKTVGEEVSFEFLPSLFMTAQQKLYKIGFFLETKRMLATGDRMRDPADFLVLVYDHNMTAKETQGAALYFYEAFLGCCATPSSAALTRDFYFKSKKFIDTTSLIPDADKLDAHGALYTYLKVDQRHTLSASEFASRYLSGKVRDAYRTHMREEEFPTTAVNKDLSYLARVLRRRRHTFTSEVSISGPAERFAELVKIMPDDGSDHTLVRIAGRLSHTD</sequence>
<gene>
    <name evidence="1" type="ORF">FJY68_08140</name>
</gene>
<organism evidence="1 2">
    <name type="scientific">candidate division WOR-3 bacterium</name>
    <dbReference type="NCBI Taxonomy" id="2052148"/>
    <lineage>
        <taxon>Bacteria</taxon>
        <taxon>Bacteria division WOR-3</taxon>
    </lineage>
</organism>
<comment type="caution">
    <text evidence="1">The sequence shown here is derived from an EMBL/GenBank/DDBJ whole genome shotgun (WGS) entry which is preliminary data.</text>
</comment>
<dbReference type="EMBL" id="VGIR01000044">
    <property type="protein sequence ID" value="MBM3331804.1"/>
    <property type="molecule type" value="Genomic_DNA"/>
</dbReference>
<name>A0A937XG59_UNCW3</name>